<dbReference type="PANTHER" id="PTHR48094:SF12">
    <property type="entry name" value="PARKINSON DISEASE PROTEIN 7 HOMOLOG"/>
    <property type="match status" value="1"/>
</dbReference>
<proteinExistence type="predicted"/>
<dbReference type="AlphaFoldDB" id="A0A9W8CVL9"/>
<dbReference type="FunFam" id="3.40.50.880:FF:000022">
    <property type="entry name" value="protein deglycase DJ-1"/>
    <property type="match status" value="1"/>
</dbReference>
<reference evidence="6" key="1">
    <citation type="submission" date="2022-07" db="EMBL/GenBank/DDBJ databases">
        <title>Phylogenomic reconstructions and comparative analyses of Kickxellomycotina fungi.</title>
        <authorList>
            <person name="Reynolds N.K."/>
            <person name="Stajich J.E."/>
            <person name="Barry K."/>
            <person name="Grigoriev I.V."/>
            <person name="Crous P."/>
            <person name="Smith M.E."/>
        </authorList>
    </citation>
    <scope>NUCLEOTIDE SEQUENCE</scope>
    <source>
        <strain evidence="6">NBRC 32514</strain>
    </source>
</reference>
<accession>A0A9W8CVL9</accession>
<gene>
    <name evidence="6" type="primary">PARK7</name>
    <name evidence="6" type="ORF">LPJ53_000748</name>
</gene>
<evidence type="ECO:0000256" key="4">
    <source>
        <dbReference type="ARBA" id="ARBA00048082"/>
    </source>
</evidence>
<dbReference type="EMBL" id="JANBOJ010000014">
    <property type="protein sequence ID" value="KAJ1725022.1"/>
    <property type="molecule type" value="Genomic_DNA"/>
</dbReference>
<evidence type="ECO:0000256" key="1">
    <source>
        <dbReference type="ARBA" id="ARBA00004496"/>
    </source>
</evidence>
<dbReference type="GO" id="GO:0005739">
    <property type="term" value="C:mitochondrion"/>
    <property type="evidence" value="ECO:0007669"/>
    <property type="project" value="TreeGrafter"/>
</dbReference>
<dbReference type="GO" id="GO:1903189">
    <property type="term" value="P:glyoxal metabolic process"/>
    <property type="evidence" value="ECO:0007669"/>
    <property type="project" value="TreeGrafter"/>
</dbReference>
<protein>
    <recommendedName>
        <fullName evidence="2">D-lactate dehydratase</fullName>
        <ecNumber evidence="2">4.2.1.130</ecNumber>
    </recommendedName>
</protein>
<dbReference type="InterPro" id="IPR050325">
    <property type="entry name" value="Prot/Nucl_acid_deglycase"/>
</dbReference>
<dbReference type="SUPFAM" id="SSF52317">
    <property type="entry name" value="Class I glutamine amidotransferase-like"/>
    <property type="match status" value="1"/>
</dbReference>
<dbReference type="Gene3D" id="3.40.50.880">
    <property type="match status" value="1"/>
</dbReference>
<comment type="subcellular location">
    <subcellularLocation>
        <location evidence="1">Cytoplasm</location>
    </subcellularLocation>
</comment>
<dbReference type="GO" id="GO:0019172">
    <property type="term" value="F:glyoxalase III activity"/>
    <property type="evidence" value="ECO:0007669"/>
    <property type="project" value="UniProtKB-EC"/>
</dbReference>
<evidence type="ECO:0000259" key="5">
    <source>
        <dbReference type="Pfam" id="PF01965"/>
    </source>
</evidence>
<comment type="catalytic activity">
    <reaction evidence="4">
        <text>methylglyoxal + H2O = (R)-lactate + H(+)</text>
        <dbReference type="Rhea" id="RHEA:27754"/>
        <dbReference type="ChEBI" id="CHEBI:15377"/>
        <dbReference type="ChEBI" id="CHEBI:15378"/>
        <dbReference type="ChEBI" id="CHEBI:16004"/>
        <dbReference type="ChEBI" id="CHEBI:17158"/>
        <dbReference type="EC" id="4.2.1.130"/>
    </reaction>
</comment>
<comment type="caution">
    <text evidence="6">The sequence shown here is derived from an EMBL/GenBank/DDBJ whole genome shotgun (WGS) entry which is preliminary data.</text>
</comment>
<dbReference type="InterPro" id="IPR002818">
    <property type="entry name" value="DJ-1/PfpI"/>
</dbReference>
<dbReference type="GO" id="GO:0010646">
    <property type="term" value="P:regulation of cell communication"/>
    <property type="evidence" value="ECO:0007669"/>
    <property type="project" value="UniProtKB-ARBA"/>
</dbReference>
<keyword evidence="7" id="KW-1185">Reference proteome</keyword>
<dbReference type="GO" id="GO:0006979">
    <property type="term" value="P:response to oxidative stress"/>
    <property type="evidence" value="ECO:0007669"/>
    <property type="project" value="TreeGrafter"/>
</dbReference>
<dbReference type="Pfam" id="PF01965">
    <property type="entry name" value="DJ-1_PfpI"/>
    <property type="match status" value="1"/>
</dbReference>
<dbReference type="GO" id="GO:0005634">
    <property type="term" value="C:nucleus"/>
    <property type="evidence" value="ECO:0007669"/>
    <property type="project" value="TreeGrafter"/>
</dbReference>
<dbReference type="CDD" id="cd03135">
    <property type="entry name" value="GATase1_DJ-1"/>
    <property type="match status" value="1"/>
</dbReference>
<evidence type="ECO:0000256" key="2">
    <source>
        <dbReference type="ARBA" id="ARBA00013134"/>
    </source>
</evidence>
<keyword evidence="3" id="KW-0963">Cytoplasm</keyword>
<name>A0A9W8CVL9_9FUNG</name>
<dbReference type="NCBIfam" id="TIGR01383">
    <property type="entry name" value="not_thiJ"/>
    <property type="match status" value="1"/>
</dbReference>
<evidence type="ECO:0000313" key="6">
    <source>
        <dbReference type="EMBL" id="KAJ1725022.1"/>
    </source>
</evidence>
<evidence type="ECO:0000256" key="3">
    <source>
        <dbReference type="ARBA" id="ARBA00022490"/>
    </source>
</evidence>
<feature type="domain" description="DJ-1/PfpI" evidence="5">
    <location>
        <begin position="13"/>
        <end position="183"/>
    </location>
</feature>
<dbReference type="GO" id="GO:0023051">
    <property type="term" value="P:regulation of signaling"/>
    <property type="evidence" value="ECO:0007669"/>
    <property type="project" value="UniProtKB-ARBA"/>
</dbReference>
<dbReference type="PANTHER" id="PTHR48094">
    <property type="entry name" value="PROTEIN/NUCLEIC ACID DEGLYCASE DJ-1-RELATED"/>
    <property type="match status" value="1"/>
</dbReference>
<dbReference type="InterPro" id="IPR029062">
    <property type="entry name" value="Class_I_gatase-like"/>
</dbReference>
<keyword evidence="6" id="KW-0378">Hydrolase</keyword>
<dbReference type="GO" id="GO:0016787">
    <property type="term" value="F:hydrolase activity"/>
    <property type="evidence" value="ECO:0007669"/>
    <property type="project" value="UniProtKB-KW"/>
</dbReference>
<evidence type="ECO:0000313" key="7">
    <source>
        <dbReference type="Proteomes" id="UP001149813"/>
    </source>
</evidence>
<dbReference type="Proteomes" id="UP001149813">
    <property type="component" value="Unassembled WGS sequence"/>
</dbReference>
<dbReference type="EC" id="4.2.1.130" evidence="2"/>
<organism evidence="6 7">
    <name type="scientific">Coemansia erecta</name>
    <dbReference type="NCBI Taxonomy" id="147472"/>
    <lineage>
        <taxon>Eukaryota</taxon>
        <taxon>Fungi</taxon>
        <taxon>Fungi incertae sedis</taxon>
        <taxon>Zoopagomycota</taxon>
        <taxon>Kickxellomycotina</taxon>
        <taxon>Kickxellomycetes</taxon>
        <taxon>Kickxellales</taxon>
        <taxon>Kickxellaceae</taxon>
        <taxon>Coemansia</taxon>
    </lineage>
</organism>
<dbReference type="InterPro" id="IPR006287">
    <property type="entry name" value="DJ-1"/>
</dbReference>
<dbReference type="OrthoDB" id="543156at2759"/>
<sequence>MVGGSSSSGAKSKKAIVFVANGTEEMEATITIDVLRRAGIQVLVLSVEADSGPVTCSRNVRIVPDATLGDDSAKIATYDCVVVPGGAQGADTLSQNDQVKSILAEFHAQNKVVAAICAGSLAIKSAGIQGKVPQPLRLTSHPSVRDQLESDFVYKEDRVVVDSNLVTSRGPGTTFEFALALVRILAGEDKAREVAGPMMLNFDV</sequence>